<dbReference type="SUPFAM" id="SSF51556">
    <property type="entry name" value="Metallo-dependent hydrolases"/>
    <property type="match status" value="1"/>
</dbReference>
<dbReference type="Pfam" id="PF00962">
    <property type="entry name" value="A_deaminase"/>
    <property type="match status" value="1"/>
</dbReference>
<dbReference type="InterPro" id="IPR006330">
    <property type="entry name" value="Ado/ade_deaminase"/>
</dbReference>
<evidence type="ECO:0000256" key="3">
    <source>
        <dbReference type="ARBA" id="ARBA00006083"/>
    </source>
</evidence>
<feature type="compositionally biased region" description="Low complexity" evidence="10">
    <location>
        <begin position="16"/>
        <end position="32"/>
    </location>
</feature>
<dbReference type="GO" id="GO:0005576">
    <property type="term" value="C:extracellular region"/>
    <property type="evidence" value="ECO:0007669"/>
    <property type="project" value="UniProtKB-SubCell"/>
</dbReference>
<feature type="region of interest" description="Disordered" evidence="10">
    <location>
        <begin position="1"/>
        <end position="32"/>
    </location>
</feature>
<evidence type="ECO:0000313" key="12">
    <source>
        <dbReference type="EMBL" id="RPB02991.1"/>
    </source>
</evidence>
<evidence type="ECO:0000256" key="7">
    <source>
        <dbReference type="ARBA" id="ARBA00022729"/>
    </source>
</evidence>
<dbReference type="AlphaFoldDB" id="A0A3N4K3L1"/>
<dbReference type="OrthoDB" id="7202371at2759"/>
<evidence type="ECO:0000256" key="6">
    <source>
        <dbReference type="ARBA" id="ARBA00022723"/>
    </source>
</evidence>
<gene>
    <name evidence="12" type="ORF">L873DRAFT_1672171</name>
</gene>
<feature type="domain" description="Adenosine deaminase" evidence="11">
    <location>
        <begin position="241"/>
        <end position="543"/>
    </location>
</feature>
<dbReference type="InterPro" id="IPR001365">
    <property type="entry name" value="A_deaminase_dom"/>
</dbReference>
<dbReference type="PANTHER" id="PTHR11409">
    <property type="entry name" value="ADENOSINE DEAMINASE"/>
    <property type="match status" value="1"/>
</dbReference>
<dbReference type="EMBL" id="ML120365">
    <property type="protein sequence ID" value="RPB02991.1"/>
    <property type="molecule type" value="Genomic_DNA"/>
</dbReference>
<evidence type="ECO:0000256" key="4">
    <source>
        <dbReference type="ARBA" id="ARBA00012784"/>
    </source>
</evidence>
<dbReference type="PANTHER" id="PTHR11409:SF37">
    <property type="entry name" value="ADENOSINE DEAMINASE DOMAIN-CONTAINING PROTEIN"/>
    <property type="match status" value="1"/>
</dbReference>
<organism evidence="12 13">
    <name type="scientific">Choiromyces venosus 120613-1</name>
    <dbReference type="NCBI Taxonomy" id="1336337"/>
    <lineage>
        <taxon>Eukaryota</taxon>
        <taxon>Fungi</taxon>
        <taxon>Dikarya</taxon>
        <taxon>Ascomycota</taxon>
        <taxon>Pezizomycotina</taxon>
        <taxon>Pezizomycetes</taxon>
        <taxon>Pezizales</taxon>
        <taxon>Tuberaceae</taxon>
        <taxon>Choiromyces</taxon>
    </lineage>
</organism>
<evidence type="ECO:0000313" key="13">
    <source>
        <dbReference type="Proteomes" id="UP000276215"/>
    </source>
</evidence>
<dbReference type="FunFam" id="3.20.20.140:FF:000017">
    <property type="entry name" value="Adenosine deaminase 2"/>
    <property type="match status" value="1"/>
</dbReference>
<sequence length="569" mass="64519">MTTSSSTRPEPATIPTASTTKETVSTETITSTTTVTENLSLSACTPNDYEQSREKLLAQDRGVAFDTQAIARATKLERSADKVVKRIREQERADLSLSTPGGRGPSDHFLGNLERINRSLLMKISKQMPKGAHLHCHFNTCLHPSFLIRQAREIKSMFIRSSVALVRPEDFACAAISFAVMSPDTPISDIFDPGYTPLEWALYPEFLERFPSEMVDGVDAESWLANKMVISEQEAHDIHQTTDGIWNRFNQSTQMLKGLFGYESAFRRYVGEAIQSFLDDNVMYAEVRPNFFDKFIMTDNGLEKLDHVAWMRIIREEIAIKMKQLARSGREEDFRGFKVIYCAPRSIKKKDMKWCLDDCMALKRAFPDLICGFDMVGCEDRGNPIKHYLNELLEFRRTCDAAGLDIPFLFHAGETLRHGESTDENLFDAILLGSKRIGHGYGLARHPTLMKICRERGIALEICPISNEILHLCPSIQGHSLPILLTNGVPCTLSSDNPAYFSSTLSHDFYQVMSGFDSMSLHGWRVLAEWSLEHSCMNPQEKSRAFAGWNKKWDAYCQWIVDEFGSNKR</sequence>
<keyword evidence="7" id="KW-0732">Signal</keyword>
<accession>A0A3N4K3L1</accession>
<comment type="catalytic activity">
    <reaction evidence="9">
        <text>adenosine + H2O + H(+) = inosine + NH4(+)</text>
        <dbReference type="Rhea" id="RHEA:24408"/>
        <dbReference type="ChEBI" id="CHEBI:15377"/>
        <dbReference type="ChEBI" id="CHEBI:15378"/>
        <dbReference type="ChEBI" id="CHEBI:16335"/>
        <dbReference type="ChEBI" id="CHEBI:17596"/>
        <dbReference type="ChEBI" id="CHEBI:28938"/>
        <dbReference type="EC" id="3.5.4.4"/>
    </reaction>
</comment>
<dbReference type="Proteomes" id="UP000276215">
    <property type="component" value="Unassembled WGS sequence"/>
</dbReference>
<evidence type="ECO:0000256" key="8">
    <source>
        <dbReference type="ARBA" id="ARBA00022801"/>
    </source>
</evidence>
<dbReference type="GO" id="GO:0004000">
    <property type="term" value="F:adenosine deaminase activity"/>
    <property type="evidence" value="ECO:0007669"/>
    <property type="project" value="TreeGrafter"/>
</dbReference>
<keyword evidence="5" id="KW-0964">Secreted</keyword>
<evidence type="ECO:0000256" key="5">
    <source>
        <dbReference type="ARBA" id="ARBA00022525"/>
    </source>
</evidence>
<proteinExistence type="inferred from homology"/>
<name>A0A3N4K3L1_9PEZI</name>
<comment type="similarity">
    <text evidence="3">Belongs to the metallo-dependent hydrolases superfamily. Adenosine and AMP deaminases family. ADGF subfamily.</text>
</comment>
<evidence type="ECO:0000256" key="2">
    <source>
        <dbReference type="ARBA" id="ARBA00004613"/>
    </source>
</evidence>
<keyword evidence="8 12" id="KW-0378">Hydrolase</keyword>
<protein>
    <recommendedName>
        <fullName evidence="4">adenosine deaminase</fullName>
        <ecNumber evidence="4">3.5.4.4</ecNumber>
    </recommendedName>
</protein>
<keyword evidence="13" id="KW-1185">Reference proteome</keyword>
<dbReference type="Gene3D" id="3.20.20.140">
    <property type="entry name" value="Metal-dependent hydrolases"/>
    <property type="match status" value="1"/>
</dbReference>
<evidence type="ECO:0000256" key="10">
    <source>
        <dbReference type="SAM" id="MobiDB-lite"/>
    </source>
</evidence>
<dbReference type="STRING" id="1336337.A0A3N4K3L1"/>
<dbReference type="GO" id="GO:0006154">
    <property type="term" value="P:adenosine catabolic process"/>
    <property type="evidence" value="ECO:0007669"/>
    <property type="project" value="TreeGrafter"/>
</dbReference>
<evidence type="ECO:0000259" key="11">
    <source>
        <dbReference type="Pfam" id="PF00962"/>
    </source>
</evidence>
<comment type="cofactor">
    <cofactor evidence="1">
        <name>Zn(2+)</name>
        <dbReference type="ChEBI" id="CHEBI:29105"/>
    </cofactor>
</comment>
<dbReference type="EC" id="3.5.4.4" evidence="4"/>
<dbReference type="InterPro" id="IPR032466">
    <property type="entry name" value="Metal_Hydrolase"/>
</dbReference>
<dbReference type="GO" id="GO:0046872">
    <property type="term" value="F:metal ion binding"/>
    <property type="evidence" value="ECO:0007669"/>
    <property type="project" value="UniProtKB-KW"/>
</dbReference>
<dbReference type="GO" id="GO:0046103">
    <property type="term" value="P:inosine biosynthetic process"/>
    <property type="evidence" value="ECO:0007669"/>
    <property type="project" value="TreeGrafter"/>
</dbReference>
<keyword evidence="6" id="KW-0479">Metal-binding</keyword>
<evidence type="ECO:0000256" key="1">
    <source>
        <dbReference type="ARBA" id="ARBA00001947"/>
    </source>
</evidence>
<evidence type="ECO:0000256" key="9">
    <source>
        <dbReference type="ARBA" id="ARBA00047764"/>
    </source>
</evidence>
<comment type="subcellular location">
    <subcellularLocation>
        <location evidence="2">Secreted</location>
    </subcellularLocation>
</comment>
<reference evidence="12 13" key="1">
    <citation type="journal article" date="2018" name="Nat. Ecol. Evol.">
        <title>Pezizomycetes genomes reveal the molecular basis of ectomycorrhizal truffle lifestyle.</title>
        <authorList>
            <person name="Murat C."/>
            <person name="Payen T."/>
            <person name="Noel B."/>
            <person name="Kuo A."/>
            <person name="Morin E."/>
            <person name="Chen J."/>
            <person name="Kohler A."/>
            <person name="Krizsan K."/>
            <person name="Balestrini R."/>
            <person name="Da Silva C."/>
            <person name="Montanini B."/>
            <person name="Hainaut M."/>
            <person name="Levati E."/>
            <person name="Barry K.W."/>
            <person name="Belfiori B."/>
            <person name="Cichocki N."/>
            <person name="Clum A."/>
            <person name="Dockter R.B."/>
            <person name="Fauchery L."/>
            <person name="Guy J."/>
            <person name="Iotti M."/>
            <person name="Le Tacon F."/>
            <person name="Lindquist E.A."/>
            <person name="Lipzen A."/>
            <person name="Malagnac F."/>
            <person name="Mello A."/>
            <person name="Molinier V."/>
            <person name="Miyauchi S."/>
            <person name="Poulain J."/>
            <person name="Riccioni C."/>
            <person name="Rubini A."/>
            <person name="Sitrit Y."/>
            <person name="Splivallo R."/>
            <person name="Traeger S."/>
            <person name="Wang M."/>
            <person name="Zifcakova L."/>
            <person name="Wipf D."/>
            <person name="Zambonelli A."/>
            <person name="Paolocci F."/>
            <person name="Nowrousian M."/>
            <person name="Ottonello S."/>
            <person name="Baldrian P."/>
            <person name="Spatafora J.W."/>
            <person name="Henrissat B."/>
            <person name="Nagy L.G."/>
            <person name="Aury J.M."/>
            <person name="Wincker P."/>
            <person name="Grigoriev I.V."/>
            <person name="Bonfante P."/>
            <person name="Martin F.M."/>
        </authorList>
    </citation>
    <scope>NUCLEOTIDE SEQUENCE [LARGE SCALE GENOMIC DNA]</scope>
    <source>
        <strain evidence="12 13">120613-1</strain>
    </source>
</reference>